<evidence type="ECO:0000259" key="5">
    <source>
        <dbReference type="SMART" id="SM00013"/>
    </source>
</evidence>
<dbReference type="SUPFAM" id="SSF52058">
    <property type="entry name" value="L domain-like"/>
    <property type="match status" value="1"/>
</dbReference>
<dbReference type="Proteomes" id="UP000838412">
    <property type="component" value="Chromosome 1"/>
</dbReference>
<feature type="chain" id="PRO_5035424674" evidence="4">
    <location>
        <begin position="30"/>
        <end position="382"/>
    </location>
</feature>
<dbReference type="OrthoDB" id="1600340at2759"/>
<feature type="domain" description="LRRNT" evidence="5">
    <location>
        <begin position="29"/>
        <end position="61"/>
    </location>
</feature>
<dbReference type="InterPro" id="IPR003591">
    <property type="entry name" value="Leu-rich_rpt_typical-subtyp"/>
</dbReference>
<evidence type="ECO:0000313" key="6">
    <source>
        <dbReference type="EMBL" id="CAH1229841.1"/>
    </source>
</evidence>
<dbReference type="AlphaFoldDB" id="A0A8J9WCH9"/>
<evidence type="ECO:0000256" key="2">
    <source>
        <dbReference type="ARBA" id="ARBA00022729"/>
    </source>
</evidence>
<evidence type="ECO:0000256" key="3">
    <source>
        <dbReference type="ARBA" id="ARBA00022737"/>
    </source>
</evidence>
<organism evidence="6 7">
    <name type="scientific">Branchiostoma lanceolatum</name>
    <name type="common">Common lancelet</name>
    <name type="synonym">Amphioxus lanceolatum</name>
    <dbReference type="NCBI Taxonomy" id="7740"/>
    <lineage>
        <taxon>Eukaryota</taxon>
        <taxon>Metazoa</taxon>
        <taxon>Chordata</taxon>
        <taxon>Cephalochordata</taxon>
        <taxon>Leptocardii</taxon>
        <taxon>Amphioxiformes</taxon>
        <taxon>Branchiostomatidae</taxon>
        <taxon>Branchiostoma</taxon>
    </lineage>
</organism>
<keyword evidence="2 4" id="KW-0732">Signal</keyword>
<dbReference type="EMBL" id="OV696686">
    <property type="protein sequence ID" value="CAH1229841.1"/>
    <property type="molecule type" value="Genomic_DNA"/>
</dbReference>
<gene>
    <name evidence="6" type="primary">NYX</name>
    <name evidence="6" type="ORF">BLAG_LOCUS908</name>
</gene>
<feature type="signal peptide" evidence="4">
    <location>
        <begin position="1"/>
        <end position="29"/>
    </location>
</feature>
<dbReference type="PANTHER" id="PTHR24369:SF211">
    <property type="entry name" value="LEUCINE-RICH REPEAT-CONTAINING PROTEIN 15-LIKE"/>
    <property type="match status" value="1"/>
</dbReference>
<keyword evidence="3" id="KW-0677">Repeat</keyword>
<dbReference type="InterPro" id="IPR001611">
    <property type="entry name" value="Leu-rich_rpt"/>
</dbReference>
<keyword evidence="7" id="KW-1185">Reference proteome</keyword>
<evidence type="ECO:0000256" key="4">
    <source>
        <dbReference type="SAM" id="SignalP"/>
    </source>
</evidence>
<dbReference type="Gene3D" id="3.80.10.10">
    <property type="entry name" value="Ribonuclease Inhibitor"/>
    <property type="match status" value="2"/>
</dbReference>
<sequence>MAAVTSFGKTTVLTAIFLIWTSTLAVVEACPTQCACADTTVNCTNLQLFSLPANIPADTTVLDLSYNNISSLLPDAFSTLLSLTTVDLQHNNISAVNETAFYRANVFTLSSLHTIDLSYNVLTSVPAVLQDGSLPGLLNLNLQHNRITSISANAFFAVINNGLLSLDLSNNMIEEVHLEAFRGTAPVINGTLDLSFNKIKTFPVLSTLNSVITVNLEGNQITEVPEHALPNYEAFPFSVSHVYLQNNSIRLVHNNSFHPDTKVLYLHNNELRDFPGFELWRLTQLENLTLNDNPWGCCNDLLEFVLYVQNNTHRLAFVNDTGFADVECMDPLDLRGTDILSMNTSHLAEDDFCPVATAVAFRCDLLMTVVCLILAILKITEK</sequence>
<dbReference type="InterPro" id="IPR000372">
    <property type="entry name" value="LRRNT"/>
</dbReference>
<protein>
    <submittedName>
        <fullName evidence="6">NYX protein</fullName>
    </submittedName>
</protein>
<dbReference type="Pfam" id="PF01462">
    <property type="entry name" value="LRRNT"/>
    <property type="match status" value="1"/>
</dbReference>
<dbReference type="GO" id="GO:0005886">
    <property type="term" value="C:plasma membrane"/>
    <property type="evidence" value="ECO:0007669"/>
    <property type="project" value="TreeGrafter"/>
</dbReference>
<reference evidence="6" key="1">
    <citation type="submission" date="2022-01" db="EMBL/GenBank/DDBJ databases">
        <authorList>
            <person name="Braso-Vives M."/>
        </authorList>
    </citation>
    <scope>NUCLEOTIDE SEQUENCE</scope>
</reference>
<dbReference type="InterPro" id="IPR050541">
    <property type="entry name" value="LRR_TM_domain-containing"/>
</dbReference>
<dbReference type="Pfam" id="PF13855">
    <property type="entry name" value="LRR_8"/>
    <property type="match status" value="2"/>
</dbReference>
<dbReference type="InterPro" id="IPR032675">
    <property type="entry name" value="LRR_dom_sf"/>
</dbReference>
<evidence type="ECO:0000256" key="1">
    <source>
        <dbReference type="ARBA" id="ARBA00022614"/>
    </source>
</evidence>
<accession>A0A8J9WCH9</accession>
<evidence type="ECO:0000313" key="7">
    <source>
        <dbReference type="Proteomes" id="UP000838412"/>
    </source>
</evidence>
<dbReference type="SMART" id="SM00013">
    <property type="entry name" value="LRRNT"/>
    <property type="match status" value="1"/>
</dbReference>
<dbReference type="PROSITE" id="PS51450">
    <property type="entry name" value="LRR"/>
    <property type="match status" value="1"/>
</dbReference>
<dbReference type="SMART" id="SM00369">
    <property type="entry name" value="LRR_TYP"/>
    <property type="match status" value="7"/>
</dbReference>
<keyword evidence="1" id="KW-0433">Leucine-rich repeat</keyword>
<dbReference type="PANTHER" id="PTHR24369">
    <property type="entry name" value="ANTIGEN BSP, PUTATIVE-RELATED"/>
    <property type="match status" value="1"/>
</dbReference>
<proteinExistence type="predicted"/>
<name>A0A8J9WCH9_BRALA</name>